<dbReference type="InterPro" id="IPR051945">
    <property type="entry name" value="RRM_MRD1_RNA_proc_ribogen"/>
</dbReference>
<evidence type="ECO:0000313" key="8">
    <source>
        <dbReference type="EMBL" id="CAG9827411.1"/>
    </source>
</evidence>
<feature type="region of interest" description="Disordered" evidence="6">
    <location>
        <begin position="89"/>
        <end position="129"/>
    </location>
</feature>
<feature type="region of interest" description="Disordered" evidence="6">
    <location>
        <begin position="854"/>
        <end position="878"/>
    </location>
</feature>
<dbReference type="InterPro" id="IPR034421">
    <property type="entry name" value="RBM19_RRM6"/>
</dbReference>
<dbReference type="GO" id="GO:0003729">
    <property type="term" value="F:mRNA binding"/>
    <property type="evidence" value="ECO:0007669"/>
    <property type="project" value="TreeGrafter"/>
</dbReference>
<feature type="compositionally biased region" description="Basic and acidic residues" evidence="6">
    <location>
        <begin position="97"/>
        <end position="118"/>
    </location>
</feature>
<name>A0A9N9X748_DIABA</name>
<evidence type="ECO:0000256" key="6">
    <source>
        <dbReference type="SAM" id="MobiDB-lite"/>
    </source>
</evidence>
<dbReference type="InterPro" id="IPR000504">
    <property type="entry name" value="RRM_dom"/>
</dbReference>
<proteinExistence type="inferred from homology"/>
<feature type="compositionally biased region" description="Polar residues" evidence="6">
    <location>
        <begin position="321"/>
        <end position="336"/>
    </location>
</feature>
<dbReference type="OrthoDB" id="439639at2759"/>
<feature type="compositionally biased region" description="Basic and acidic residues" evidence="6">
    <location>
        <begin position="609"/>
        <end position="633"/>
    </location>
</feature>
<feature type="region of interest" description="Disordered" evidence="6">
    <location>
        <begin position="161"/>
        <end position="206"/>
    </location>
</feature>
<feature type="domain" description="RRM" evidence="7">
    <location>
        <begin position="662"/>
        <end position="740"/>
    </location>
</feature>
<dbReference type="FunFam" id="3.30.70.330:FF:000277">
    <property type="entry name" value="RNA binding motif protein 19"/>
    <property type="match status" value="1"/>
</dbReference>
<dbReference type="FunFam" id="3.30.70.330:FF:000738">
    <property type="entry name" value="RNA-binding motif protein 19"/>
    <property type="match status" value="1"/>
</dbReference>
<feature type="region of interest" description="Disordered" evidence="6">
    <location>
        <begin position="316"/>
        <end position="340"/>
    </location>
</feature>
<feature type="region of interest" description="Disordered" evidence="6">
    <location>
        <begin position="425"/>
        <end position="444"/>
    </location>
</feature>
<evidence type="ECO:0000256" key="3">
    <source>
        <dbReference type="ARBA" id="ARBA00022737"/>
    </source>
</evidence>
<keyword evidence="4" id="KW-0694">RNA-binding</keyword>
<accession>A0A9N9X748</accession>
<feature type="domain" description="RRM" evidence="7">
    <location>
        <begin position="533"/>
        <end position="600"/>
    </location>
</feature>
<evidence type="ECO:0000256" key="4">
    <source>
        <dbReference type="ARBA" id="ARBA00022884"/>
    </source>
</evidence>
<dbReference type="PANTHER" id="PTHR48039:SF5">
    <property type="entry name" value="RNA-BINDING PROTEIN 28"/>
    <property type="match status" value="1"/>
</dbReference>
<keyword evidence="5" id="KW-0539">Nucleus</keyword>
<evidence type="ECO:0000259" key="7">
    <source>
        <dbReference type="SMART" id="SM00360"/>
    </source>
</evidence>
<dbReference type="CDD" id="cd12318">
    <property type="entry name" value="RRM5_RBM19_like"/>
    <property type="match status" value="1"/>
</dbReference>
<gene>
    <name evidence="8" type="ORF">DIABBA_LOCUS1406</name>
</gene>
<comment type="subcellular location">
    <subcellularLocation>
        <location evidence="1">Nucleus</location>
    </subcellularLocation>
</comment>
<keyword evidence="9" id="KW-1185">Reference proteome</keyword>
<evidence type="ECO:0000256" key="5">
    <source>
        <dbReference type="ARBA" id="ARBA00023242"/>
    </source>
</evidence>
<feature type="compositionally biased region" description="Basic and acidic residues" evidence="6">
    <location>
        <begin position="854"/>
        <end position="868"/>
    </location>
</feature>
<dbReference type="InterPro" id="IPR035979">
    <property type="entry name" value="RBD_domain_sf"/>
</dbReference>
<feature type="compositionally biased region" description="Basic and acidic residues" evidence="6">
    <location>
        <begin position="172"/>
        <end position="204"/>
    </location>
</feature>
<feature type="compositionally biased region" description="Acidic residues" evidence="6">
    <location>
        <begin position="637"/>
        <end position="659"/>
    </location>
</feature>
<feature type="region of interest" description="Disordered" evidence="6">
    <location>
        <begin position="609"/>
        <end position="662"/>
    </location>
</feature>
<reference evidence="8" key="1">
    <citation type="submission" date="2022-01" db="EMBL/GenBank/DDBJ databases">
        <authorList>
            <person name="King R."/>
        </authorList>
    </citation>
    <scope>NUCLEOTIDE SEQUENCE</scope>
</reference>
<dbReference type="InterPro" id="IPR034423">
    <property type="entry name" value="RBM19_RRM5"/>
</dbReference>
<feature type="compositionally biased region" description="Basic residues" evidence="6">
    <location>
        <begin position="869"/>
        <end position="878"/>
    </location>
</feature>
<feature type="domain" description="RRM" evidence="7">
    <location>
        <begin position="3"/>
        <end position="75"/>
    </location>
</feature>
<dbReference type="AlphaFoldDB" id="A0A9N9X748"/>
<dbReference type="Proteomes" id="UP001153709">
    <property type="component" value="Chromosome 1"/>
</dbReference>
<dbReference type="Gene3D" id="3.30.70.330">
    <property type="match status" value="6"/>
</dbReference>
<feature type="domain" description="RRM" evidence="7">
    <location>
        <begin position="766"/>
        <end position="842"/>
    </location>
</feature>
<organism evidence="8 9">
    <name type="scientific">Diabrotica balteata</name>
    <name type="common">Banded cucumber beetle</name>
    <dbReference type="NCBI Taxonomy" id="107213"/>
    <lineage>
        <taxon>Eukaryota</taxon>
        <taxon>Metazoa</taxon>
        <taxon>Ecdysozoa</taxon>
        <taxon>Arthropoda</taxon>
        <taxon>Hexapoda</taxon>
        <taxon>Insecta</taxon>
        <taxon>Pterygota</taxon>
        <taxon>Neoptera</taxon>
        <taxon>Endopterygota</taxon>
        <taxon>Coleoptera</taxon>
        <taxon>Polyphaga</taxon>
        <taxon>Cucujiformia</taxon>
        <taxon>Chrysomeloidea</taxon>
        <taxon>Chrysomelidae</taxon>
        <taxon>Galerucinae</taxon>
        <taxon>Diabroticina</taxon>
        <taxon>Diabroticites</taxon>
        <taxon>Diabrotica</taxon>
    </lineage>
</organism>
<dbReference type="GO" id="GO:0005730">
    <property type="term" value="C:nucleolus"/>
    <property type="evidence" value="ECO:0007669"/>
    <property type="project" value="TreeGrafter"/>
</dbReference>
<evidence type="ECO:0000256" key="1">
    <source>
        <dbReference type="ARBA" id="ARBA00004123"/>
    </source>
</evidence>
<sequence>MSRLIVKNLPKNITEETIRQIFSQKGTVTDIQLKYTPEGKFRKFCFVGYQNELEAEEAIQSLNNTFIKTSKITVENCVALGDKSKPKAWSKYAQDSEQFKKNNKKETEPENKEVNEQKKTKKKHKSDEAEQLLEKYKNDPLFEEYLQVHAPNESEKLQKLKNMQANQEQEGNEEKNEDISKLPNEDNEESDYKSESEDGNKKLANEQISDLEYMKQLMKGETERKPREKMKKKVKEQIKLFTIKLRDLPYNIKKKDIKHFFKPISCYSVRIPRNIHGIAFVGFKTERLLNKALIKNRSFINGKRILVTKYTTSEEKAEESGTVNNNTSKNKWQSQEESLKNEESIGESGRIFIRNLAYTTTEEDIEKMFSKYGPLTEVNLPIDVSTKKMKGFGLITFLMPEHAVKAYSELDGSILHGRMLHLLPGKSKDTNEEDLEESSNFKKKKAAKQKAQAGSSHNWNSLFLGHDAVAEVIADSYGTTKEAVIGPDGKGSAAVRLALGETQIVAQTRKYLEQEGVVLDAFANSSGKRSKIVILVKNLPSKTEAREIREMFEKHGEVGRVILPSSGITAIVEFLEPSEARKAFTRLAYTKFKNMPLYLEWAPENSLKESSKDNTEKIVKTDDNKIEPEKEINSEQNNEENTNENNVEEAEEEEEEPEPDTTLFVKNLNFKTTDEGLRKHFVSCGKIHYANVATKKDPKDPNNVLSMGYGFIRFTYKAGADKALKTMQQSVLDGKSLELKRSERTFKNEVQSTRKVNKASKQTGSKILVRNVPFQANKKEIQELFSTFGEIRALRLPKKMGAGTDSHRGFAFIDYTTASDAKAAFEALSQSTHLYGRRLVLEWAAQEEGVDDIRKRTASHFRPEEEGKKKSKKSVFTM</sequence>
<protein>
    <recommendedName>
        <fullName evidence="7">RRM domain-containing protein</fullName>
    </recommendedName>
</protein>
<evidence type="ECO:0000313" key="9">
    <source>
        <dbReference type="Proteomes" id="UP001153709"/>
    </source>
</evidence>
<dbReference type="CDD" id="cd12564">
    <property type="entry name" value="RRM1_RBM19"/>
    <property type="match status" value="1"/>
</dbReference>
<comment type="similarity">
    <text evidence="2">Belongs to the RRM MRD1 family.</text>
</comment>
<dbReference type="SUPFAM" id="SSF54928">
    <property type="entry name" value="RNA-binding domain, RBD"/>
    <property type="match status" value="5"/>
</dbReference>
<dbReference type="SMART" id="SM00360">
    <property type="entry name" value="RRM"/>
    <property type="match status" value="6"/>
</dbReference>
<dbReference type="CDD" id="cd12571">
    <property type="entry name" value="RRM6_RBM19"/>
    <property type="match status" value="1"/>
</dbReference>
<dbReference type="InterPro" id="IPR012677">
    <property type="entry name" value="Nucleotide-bd_a/b_plait_sf"/>
</dbReference>
<dbReference type="Pfam" id="PF00076">
    <property type="entry name" value="RRM_1"/>
    <property type="match status" value="6"/>
</dbReference>
<evidence type="ECO:0000256" key="2">
    <source>
        <dbReference type="ARBA" id="ARBA00008033"/>
    </source>
</evidence>
<dbReference type="PANTHER" id="PTHR48039">
    <property type="entry name" value="RNA-BINDING MOTIF PROTEIN 14B"/>
    <property type="match status" value="1"/>
</dbReference>
<dbReference type="InterPro" id="IPR034418">
    <property type="entry name" value="RMB19_RRM1"/>
</dbReference>
<keyword evidence="3" id="KW-0677">Repeat</keyword>
<dbReference type="EMBL" id="OU898276">
    <property type="protein sequence ID" value="CAG9827411.1"/>
    <property type="molecule type" value="Genomic_DNA"/>
</dbReference>
<feature type="domain" description="RRM" evidence="7">
    <location>
        <begin position="350"/>
        <end position="423"/>
    </location>
</feature>
<feature type="domain" description="RRM" evidence="7">
    <location>
        <begin position="242"/>
        <end position="308"/>
    </location>
</feature>